<proteinExistence type="predicted"/>
<protein>
    <submittedName>
        <fullName evidence="1">Uncharacterized protein</fullName>
    </submittedName>
</protein>
<organism evidence="1 2">
    <name type="scientific">Dermacentor silvarum</name>
    <name type="common">Tick</name>
    <dbReference type="NCBI Taxonomy" id="543639"/>
    <lineage>
        <taxon>Eukaryota</taxon>
        <taxon>Metazoa</taxon>
        <taxon>Ecdysozoa</taxon>
        <taxon>Arthropoda</taxon>
        <taxon>Chelicerata</taxon>
        <taxon>Arachnida</taxon>
        <taxon>Acari</taxon>
        <taxon>Parasitiformes</taxon>
        <taxon>Ixodida</taxon>
        <taxon>Ixodoidea</taxon>
        <taxon>Ixodidae</taxon>
        <taxon>Rhipicephalinae</taxon>
        <taxon>Dermacentor</taxon>
    </lineage>
</organism>
<evidence type="ECO:0000313" key="1">
    <source>
        <dbReference type="EMBL" id="KAH7973638.1"/>
    </source>
</evidence>
<keyword evidence="2" id="KW-1185">Reference proteome</keyword>
<dbReference type="EMBL" id="CM023479">
    <property type="protein sequence ID" value="KAH7973638.1"/>
    <property type="molecule type" value="Genomic_DNA"/>
</dbReference>
<comment type="caution">
    <text evidence="1">The sequence shown here is derived from an EMBL/GenBank/DDBJ whole genome shotgun (WGS) entry which is preliminary data.</text>
</comment>
<gene>
    <name evidence="1" type="ORF">HPB49_003477</name>
</gene>
<accession>A0ACB8DMF4</accession>
<sequence>MEKSTVMVLNVNVDNCDIQTLLSHFWDIEPLGVKCPEQETKREEEVIQPFKRHLKFEEKRYSLRLPWKDSVELVKPKGRLLKSGLSYNEIHSIVLPKWTAGTKLLVRHIHQLTLHGGISVRLSQLRTKYWIIQGRQLVKKMDV</sequence>
<name>A0ACB8DMF4_DERSI</name>
<reference evidence="1" key="1">
    <citation type="submission" date="2020-05" db="EMBL/GenBank/DDBJ databases">
        <title>Large-scale comparative analyses of tick genomes elucidate their genetic diversity and vector capacities.</title>
        <authorList>
            <person name="Jia N."/>
            <person name="Wang J."/>
            <person name="Shi W."/>
            <person name="Du L."/>
            <person name="Sun Y."/>
            <person name="Zhan W."/>
            <person name="Jiang J."/>
            <person name="Wang Q."/>
            <person name="Zhang B."/>
            <person name="Ji P."/>
            <person name="Sakyi L.B."/>
            <person name="Cui X."/>
            <person name="Yuan T."/>
            <person name="Jiang B."/>
            <person name="Yang W."/>
            <person name="Lam T.T.-Y."/>
            <person name="Chang Q."/>
            <person name="Ding S."/>
            <person name="Wang X."/>
            <person name="Zhu J."/>
            <person name="Ruan X."/>
            <person name="Zhao L."/>
            <person name="Wei J."/>
            <person name="Que T."/>
            <person name="Du C."/>
            <person name="Cheng J."/>
            <person name="Dai P."/>
            <person name="Han X."/>
            <person name="Huang E."/>
            <person name="Gao Y."/>
            <person name="Liu J."/>
            <person name="Shao H."/>
            <person name="Ye R."/>
            <person name="Li L."/>
            <person name="Wei W."/>
            <person name="Wang X."/>
            <person name="Wang C."/>
            <person name="Yang T."/>
            <person name="Huo Q."/>
            <person name="Li W."/>
            <person name="Guo W."/>
            <person name="Chen H."/>
            <person name="Zhou L."/>
            <person name="Ni X."/>
            <person name="Tian J."/>
            <person name="Zhou Y."/>
            <person name="Sheng Y."/>
            <person name="Liu T."/>
            <person name="Pan Y."/>
            <person name="Xia L."/>
            <person name="Li J."/>
            <person name="Zhao F."/>
            <person name="Cao W."/>
        </authorList>
    </citation>
    <scope>NUCLEOTIDE SEQUENCE</scope>
    <source>
        <strain evidence="1">Dsil-2018</strain>
    </source>
</reference>
<dbReference type="Proteomes" id="UP000821865">
    <property type="component" value="Chromosome 10"/>
</dbReference>
<evidence type="ECO:0000313" key="2">
    <source>
        <dbReference type="Proteomes" id="UP000821865"/>
    </source>
</evidence>